<dbReference type="InterPro" id="IPR007960">
    <property type="entry name" value="TAS2R"/>
</dbReference>
<keyword evidence="10" id="KW-0325">Glycoprotein</keyword>
<evidence type="ECO:0000256" key="3">
    <source>
        <dbReference type="ARBA" id="ARBA00022480"/>
    </source>
</evidence>
<keyword evidence="6 15" id="KW-1133">Transmembrane helix</keyword>
<dbReference type="STRING" id="9986.ENSOCUP00000040629"/>
<evidence type="ECO:0000313" key="16">
    <source>
        <dbReference type="Ensembl" id="ENSOCUP00000040629.1"/>
    </source>
</evidence>
<dbReference type="PANTHER" id="PTHR11394:SF70">
    <property type="entry name" value="TASTE RECEPTOR TYPE 2 MEMBER 42"/>
    <property type="match status" value="1"/>
</dbReference>
<evidence type="ECO:0000256" key="1">
    <source>
        <dbReference type="ARBA" id="ARBA00004141"/>
    </source>
</evidence>
<dbReference type="SUPFAM" id="SSF81321">
    <property type="entry name" value="Family A G protein-coupled receptor-like"/>
    <property type="match status" value="1"/>
</dbReference>
<reference evidence="16" key="3">
    <citation type="submission" date="2025-09" db="UniProtKB">
        <authorList>
            <consortium name="Ensembl"/>
        </authorList>
    </citation>
    <scope>IDENTIFICATION</scope>
    <source>
        <strain evidence="16">Thorbecke</strain>
    </source>
</reference>
<evidence type="ECO:0000256" key="15">
    <source>
        <dbReference type="SAM" id="Phobius"/>
    </source>
</evidence>
<keyword evidence="4 14" id="KW-0716">Sensory transduction</keyword>
<evidence type="ECO:0000256" key="9">
    <source>
        <dbReference type="ARBA" id="ARBA00023170"/>
    </source>
</evidence>
<dbReference type="Proteomes" id="UP000001811">
    <property type="component" value="Unplaced"/>
</dbReference>
<evidence type="ECO:0000256" key="4">
    <source>
        <dbReference type="ARBA" id="ARBA00022606"/>
    </source>
</evidence>
<keyword evidence="5 14" id="KW-0812">Transmembrane</keyword>
<dbReference type="Ensembl" id="ENSOCUT00000047422.1">
    <property type="protein sequence ID" value="ENSOCUP00000040629.1"/>
    <property type="gene ID" value="ENSOCUG00000033114.1"/>
</dbReference>
<keyword evidence="7 14" id="KW-0297">G-protein coupled receptor</keyword>
<evidence type="ECO:0000256" key="7">
    <source>
        <dbReference type="ARBA" id="ARBA00023040"/>
    </source>
</evidence>
<dbReference type="AlphaFoldDB" id="A0A5F9D3D2"/>
<dbReference type="CDD" id="cd15024">
    <property type="entry name" value="7tm_TAS2R42"/>
    <property type="match status" value="1"/>
</dbReference>
<dbReference type="FunCoup" id="A0A5F9D3D2">
    <property type="interactions" value="28"/>
</dbReference>
<comment type="function">
    <text evidence="12">Receptor that may play a role in the perception of bitterness and is gustducin-linked. May play a role in sensing the chemical composition of the gastrointestinal content. The activity of this receptor may stimulate alpha gustducin, mediate PLC-beta-2 activation and lead to the gating of TRPM5.</text>
</comment>
<dbReference type="PANTHER" id="PTHR11394">
    <property type="entry name" value="TASTE RECEPTOR TYPE 2"/>
    <property type="match status" value="1"/>
</dbReference>
<evidence type="ECO:0000313" key="17">
    <source>
        <dbReference type="Proteomes" id="UP000001811"/>
    </source>
</evidence>
<feature type="transmembrane region" description="Helical" evidence="15">
    <location>
        <begin position="31"/>
        <end position="52"/>
    </location>
</feature>
<sequence>MYKKCIIGMLGNVFISLVNFSESVQNRKISLADLILTCLAISRIGNLFMLLLQSCIKELHPHLYSTFEVKKLVHILWRMTNHLTIWFATCLSIFYFLKIAHFSHSLFLWLKWRMDRVVLGLVLFSLFLVIFDFLWIDKFIGILLTIYITDKGNKTLNSEERSSFHVKILSLGNLTYFIPFVLSLTSLLLLFLSLVRHARNLRLNAKGFGDASTQTHKRAMKMVLSFLLLFTIHSFSIQLMYWTSFTFWKNKLINFLVLVLNIFPSGHTFLLILGNVKLRQAALRLLCHLKRCLML</sequence>
<reference evidence="16 17" key="1">
    <citation type="journal article" date="2011" name="Nature">
        <title>A high-resolution map of human evolutionary constraint using 29 mammals.</title>
        <authorList>
            <person name="Lindblad-Toh K."/>
            <person name="Garber M."/>
            <person name="Zuk O."/>
            <person name="Lin M.F."/>
            <person name="Parker B.J."/>
            <person name="Washietl S."/>
            <person name="Kheradpour P."/>
            <person name="Ernst J."/>
            <person name="Jordan G."/>
            <person name="Mauceli E."/>
            <person name="Ward L.D."/>
            <person name="Lowe C.B."/>
            <person name="Holloway A.K."/>
            <person name="Clamp M."/>
            <person name="Gnerre S."/>
            <person name="Alfoldi J."/>
            <person name="Beal K."/>
            <person name="Chang J."/>
            <person name="Clawson H."/>
            <person name="Cuff J."/>
            <person name="Di Palma F."/>
            <person name="Fitzgerald S."/>
            <person name="Flicek P."/>
            <person name="Guttman M."/>
            <person name="Hubisz M.J."/>
            <person name="Jaffe D.B."/>
            <person name="Jungreis I."/>
            <person name="Kent W.J."/>
            <person name="Kostka D."/>
            <person name="Lara M."/>
            <person name="Martins A.L."/>
            <person name="Massingham T."/>
            <person name="Moltke I."/>
            <person name="Raney B.J."/>
            <person name="Rasmussen M.D."/>
            <person name="Robinson J."/>
            <person name="Stark A."/>
            <person name="Vilella A.J."/>
            <person name="Wen J."/>
            <person name="Xie X."/>
            <person name="Zody M.C."/>
            <person name="Baldwin J."/>
            <person name="Bloom T."/>
            <person name="Chin C.W."/>
            <person name="Heiman D."/>
            <person name="Nicol R."/>
            <person name="Nusbaum C."/>
            <person name="Young S."/>
            <person name="Wilkinson J."/>
            <person name="Worley K.C."/>
            <person name="Kovar C.L."/>
            <person name="Muzny D.M."/>
            <person name="Gibbs R.A."/>
            <person name="Cree A."/>
            <person name="Dihn H.H."/>
            <person name="Fowler G."/>
            <person name="Jhangiani S."/>
            <person name="Joshi V."/>
            <person name="Lee S."/>
            <person name="Lewis L.R."/>
            <person name="Nazareth L.V."/>
            <person name="Okwuonu G."/>
            <person name="Santibanez J."/>
            <person name="Warren W.C."/>
            <person name="Mardis E.R."/>
            <person name="Weinstock G.M."/>
            <person name="Wilson R.K."/>
            <person name="Delehaunty K."/>
            <person name="Dooling D."/>
            <person name="Fronik C."/>
            <person name="Fulton L."/>
            <person name="Fulton B."/>
            <person name="Graves T."/>
            <person name="Minx P."/>
            <person name="Sodergren E."/>
            <person name="Birney E."/>
            <person name="Margulies E.H."/>
            <person name="Herrero J."/>
            <person name="Green E.D."/>
            <person name="Haussler D."/>
            <person name="Siepel A."/>
            <person name="Goldman N."/>
            <person name="Pollard K.S."/>
            <person name="Pedersen J.S."/>
            <person name="Lander E.S."/>
            <person name="Kellis M."/>
        </authorList>
    </citation>
    <scope>NUCLEOTIDE SEQUENCE [LARGE SCALE GENOMIC DNA]</scope>
    <source>
        <strain evidence="17">Thorbecke</strain>
    </source>
</reference>
<evidence type="ECO:0000256" key="5">
    <source>
        <dbReference type="ARBA" id="ARBA00022692"/>
    </source>
</evidence>
<organism evidence="16 17">
    <name type="scientific">Oryctolagus cuniculus</name>
    <name type="common">Rabbit</name>
    <dbReference type="NCBI Taxonomy" id="9986"/>
    <lineage>
        <taxon>Eukaryota</taxon>
        <taxon>Metazoa</taxon>
        <taxon>Chordata</taxon>
        <taxon>Craniata</taxon>
        <taxon>Vertebrata</taxon>
        <taxon>Euteleostomi</taxon>
        <taxon>Mammalia</taxon>
        <taxon>Eutheria</taxon>
        <taxon>Euarchontoglires</taxon>
        <taxon>Glires</taxon>
        <taxon>Lagomorpha</taxon>
        <taxon>Leporidae</taxon>
        <taxon>Oryctolagus</taxon>
    </lineage>
</organism>
<dbReference type="GeneTree" id="ENSGT01150000286975"/>
<dbReference type="InParanoid" id="A0A5F9D3D2"/>
<comment type="subcellular location">
    <subcellularLocation>
        <location evidence="1 14">Membrane</location>
        <topology evidence="1 14">Multi-pass membrane protein</topology>
    </subcellularLocation>
</comment>
<feature type="transmembrane region" description="Helical" evidence="15">
    <location>
        <begin position="72"/>
        <end position="97"/>
    </location>
</feature>
<dbReference type="GO" id="GO:0016020">
    <property type="term" value="C:membrane"/>
    <property type="evidence" value="ECO:0007669"/>
    <property type="project" value="UniProtKB-SubCell"/>
</dbReference>
<name>A0A5F9D3D2_RABIT</name>
<dbReference type="Pfam" id="PF05296">
    <property type="entry name" value="TAS2R"/>
    <property type="match status" value="1"/>
</dbReference>
<feature type="transmembrane region" description="Helical" evidence="15">
    <location>
        <begin position="117"/>
        <end position="136"/>
    </location>
</feature>
<keyword evidence="3 14" id="KW-0919">Taste</keyword>
<proteinExistence type="inferred from homology"/>
<dbReference type="GO" id="GO:0033038">
    <property type="term" value="F:bitter taste receptor activity"/>
    <property type="evidence" value="ECO:0007669"/>
    <property type="project" value="InterPro"/>
</dbReference>
<evidence type="ECO:0000256" key="13">
    <source>
        <dbReference type="RuleBase" id="RU004423"/>
    </source>
</evidence>
<keyword evidence="17" id="KW-1185">Reference proteome</keyword>
<evidence type="ECO:0000256" key="12">
    <source>
        <dbReference type="ARBA" id="ARBA00024847"/>
    </source>
</evidence>
<feature type="transmembrane region" description="Helical" evidence="15">
    <location>
        <begin position="176"/>
        <end position="195"/>
    </location>
</feature>
<dbReference type="Gene3D" id="1.20.1070.10">
    <property type="entry name" value="Rhodopsin 7-helix transmembrane proteins"/>
    <property type="match status" value="1"/>
</dbReference>
<protein>
    <recommendedName>
        <fullName evidence="14">Taste receptor type 2</fullName>
    </recommendedName>
</protein>
<keyword evidence="8 14" id="KW-0472">Membrane</keyword>
<keyword evidence="11 14" id="KW-0807">Transducer</keyword>
<accession>A0A5F9D3D2</accession>
<evidence type="ECO:0000256" key="2">
    <source>
        <dbReference type="ARBA" id="ARBA00007376"/>
    </source>
</evidence>
<reference evidence="16" key="2">
    <citation type="submission" date="2025-08" db="UniProtKB">
        <authorList>
            <consortium name="Ensembl"/>
        </authorList>
    </citation>
    <scope>IDENTIFICATION</scope>
    <source>
        <strain evidence="16">Thorbecke</strain>
    </source>
</reference>
<feature type="transmembrane region" description="Helical" evidence="15">
    <location>
        <begin position="222"/>
        <end position="241"/>
    </location>
</feature>
<dbReference type="GO" id="GO:0004930">
    <property type="term" value="F:G protein-coupled receptor activity"/>
    <property type="evidence" value="ECO:0007669"/>
    <property type="project" value="UniProtKB-KW"/>
</dbReference>
<evidence type="ECO:0000256" key="10">
    <source>
        <dbReference type="ARBA" id="ARBA00023180"/>
    </source>
</evidence>
<keyword evidence="9 14" id="KW-0675">Receptor</keyword>
<comment type="similarity">
    <text evidence="2 13">Belongs to the G-protein coupled receptor T2R family.</text>
</comment>
<dbReference type="FunFam" id="1.20.1070.10:FF:000042">
    <property type="entry name" value="Taste receptor type 2 member 7"/>
    <property type="match status" value="1"/>
</dbReference>
<evidence type="ECO:0000256" key="11">
    <source>
        <dbReference type="ARBA" id="ARBA00023224"/>
    </source>
</evidence>
<evidence type="ECO:0000256" key="8">
    <source>
        <dbReference type="ARBA" id="ARBA00023136"/>
    </source>
</evidence>
<evidence type="ECO:0000256" key="14">
    <source>
        <dbReference type="RuleBase" id="RU004424"/>
    </source>
</evidence>
<evidence type="ECO:0000256" key="6">
    <source>
        <dbReference type="ARBA" id="ARBA00022989"/>
    </source>
</evidence>
<feature type="transmembrane region" description="Helical" evidence="15">
    <location>
        <begin position="253"/>
        <end position="274"/>
    </location>
</feature>